<organism evidence="1 2">
    <name type="scientific">Halobacillus litoralis</name>
    <dbReference type="NCBI Taxonomy" id="45668"/>
    <lineage>
        <taxon>Bacteria</taxon>
        <taxon>Bacillati</taxon>
        <taxon>Bacillota</taxon>
        <taxon>Bacilli</taxon>
        <taxon>Bacillales</taxon>
        <taxon>Bacillaceae</taxon>
        <taxon>Halobacillus</taxon>
    </lineage>
</organism>
<protein>
    <submittedName>
        <fullName evidence="1">DUF1798 domain-containing protein</fullName>
    </submittedName>
</protein>
<reference evidence="1 2" key="1">
    <citation type="submission" date="2018-01" db="EMBL/GenBank/DDBJ databases">
        <title>The whole genome sequencing and assembly of Halobacillus litoralis ERB031 strain.</title>
        <authorList>
            <person name="Lee S.-J."/>
            <person name="Park M.-K."/>
            <person name="Kim J.-Y."/>
            <person name="Lee Y.-J."/>
            <person name="Yi H."/>
            <person name="Bahn Y.-S."/>
            <person name="Kim J.F."/>
            <person name="Lee D.-W."/>
        </authorList>
    </citation>
    <scope>NUCLEOTIDE SEQUENCE [LARGE SCALE GENOMIC DNA]</scope>
    <source>
        <strain evidence="1 2">ERB 031</strain>
    </source>
</reference>
<name>A0A410M733_9BACI</name>
<dbReference type="InterPro" id="IPR023351">
    <property type="entry name" value="YppE-like_sf"/>
</dbReference>
<dbReference type="EMBL" id="CP026118">
    <property type="protein sequence ID" value="QAS50817.1"/>
    <property type="molecule type" value="Genomic_DNA"/>
</dbReference>
<evidence type="ECO:0000313" key="2">
    <source>
        <dbReference type="Proteomes" id="UP000287756"/>
    </source>
</evidence>
<proteinExistence type="predicted"/>
<evidence type="ECO:0000313" key="1">
    <source>
        <dbReference type="EMBL" id="QAS50817.1"/>
    </source>
</evidence>
<accession>A0A410M733</accession>
<sequence>MSLKTNTEKIKQLIDRLHGRFLNTEGPVDKKSHEFFNKVKEDTAPMFELTQTWMEEAEEFVKSRKANVHPNQVKSTHENLEMIILHSYYLDIPMKRYKELYQSSHYVLDMILDDLENA</sequence>
<dbReference type="Pfam" id="PF08807">
    <property type="entry name" value="DUF1798"/>
    <property type="match status" value="1"/>
</dbReference>
<dbReference type="SUPFAM" id="SSF140415">
    <property type="entry name" value="YppE-like"/>
    <property type="match status" value="1"/>
</dbReference>
<dbReference type="Gene3D" id="1.20.120.440">
    <property type="entry name" value="YppE-like"/>
    <property type="match status" value="1"/>
</dbReference>
<dbReference type="OrthoDB" id="2691485at2"/>
<gene>
    <name evidence="1" type="ORF">HLI_00670</name>
</gene>
<dbReference type="InterPro" id="IPR014913">
    <property type="entry name" value="YppE-like"/>
</dbReference>
<dbReference type="RefSeq" id="WP_128522579.1">
    <property type="nucleotide sequence ID" value="NZ_CANLVY010000004.1"/>
</dbReference>
<dbReference type="AlphaFoldDB" id="A0A410M733"/>
<dbReference type="Proteomes" id="UP000287756">
    <property type="component" value="Chromosome"/>
</dbReference>
<dbReference type="KEGG" id="hli:HLI_00670"/>